<dbReference type="Proteomes" id="UP001250791">
    <property type="component" value="Unassembled WGS sequence"/>
</dbReference>
<protein>
    <submittedName>
        <fullName evidence="1">Uncharacterized protein</fullName>
    </submittedName>
</protein>
<reference evidence="1 2" key="1">
    <citation type="submission" date="2023-07" db="EMBL/GenBank/DDBJ databases">
        <title>Sorghum-associated microbial communities from plants grown in Nebraska, USA.</title>
        <authorList>
            <person name="Schachtman D."/>
        </authorList>
    </citation>
    <scope>NUCLEOTIDE SEQUENCE [LARGE SCALE GENOMIC DNA]</scope>
    <source>
        <strain evidence="1 2">3199</strain>
    </source>
</reference>
<keyword evidence="2" id="KW-1185">Reference proteome</keyword>
<proteinExistence type="predicted"/>
<gene>
    <name evidence="1" type="ORF">J2W52_005763</name>
</gene>
<sequence>MGDIPLVFVEVAAEKARDGMAIAAERVAPASNVCLRENIISIGLSDILVTFRVDADFISCKGPHLLSDSRLVWTKLGSPQAGA</sequence>
<dbReference type="EMBL" id="JAVDUP010000013">
    <property type="protein sequence ID" value="MDR6904130.1"/>
    <property type="molecule type" value="Genomic_DNA"/>
</dbReference>
<evidence type="ECO:0000313" key="1">
    <source>
        <dbReference type="EMBL" id="MDR6904130.1"/>
    </source>
</evidence>
<organism evidence="1 2">
    <name type="scientific">Rhizobium miluonense</name>
    <dbReference type="NCBI Taxonomy" id="411945"/>
    <lineage>
        <taxon>Bacteria</taxon>
        <taxon>Pseudomonadati</taxon>
        <taxon>Pseudomonadota</taxon>
        <taxon>Alphaproteobacteria</taxon>
        <taxon>Hyphomicrobiales</taxon>
        <taxon>Rhizobiaceae</taxon>
        <taxon>Rhizobium/Agrobacterium group</taxon>
        <taxon>Rhizobium</taxon>
    </lineage>
</organism>
<dbReference type="RefSeq" id="WP_246712230.1">
    <property type="nucleotide sequence ID" value="NZ_JAVDUP010000013.1"/>
</dbReference>
<comment type="caution">
    <text evidence="1">The sequence shown here is derived from an EMBL/GenBank/DDBJ whole genome shotgun (WGS) entry which is preliminary data.</text>
</comment>
<evidence type="ECO:0000313" key="2">
    <source>
        <dbReference type="Proteomes" id="UP001250791"/>
    </source>
</evidence>
<name>A0ABU1SYQ6_9HYPH</name>
<accession>A0ABU1SYQ6</accession>